<name>A0AA42CQG3_9HYPH</name>
<evidence type="ECO:0000313" key="1">
    <source>
        <dbReference type="EMBL" id="MCW6511420.1"/>
    </source>
</evidence>
<keyword evidence="2" id="KW-1185">Reference proteome</keyword>
<dbReference type="AlphaFoldDB" id="A0AA42CQG3"/>
<comment type="caution">
    <text evidence="1">The sequence shown here is derived from an EMBL/GenBank/DDBJ whole genome shotgun (WGS) entry which is preliminary data.</text>
</comment>
<sequence>MKSEFDAACADVEDFSDRSSTSFRTAQDLYRTWIKAIDGAALALLDDLDALDRAQSDATKGSSFSPVYSPVEAMRPGEVDHVFAEIDDALQARAIVSASDDDNDNSDLFGE</sequence>
<gene>
    <name evidence="1" type="ORF">M8523_25895</name>
</gene>
<dbReference type="EMBL" id="JAMOIM010000026">
    <property type="protein sequence ID" value="MCW6511420.1"/>
    <property type="molecule type" value="Genomic_DNA"/>
</dbReference>
<protein>
    <submittedName>
        <fullName evidence="1">Uncharacterized protein</fullName>
    </submittedName>
</protein>
<dbReference type="RefSeq" id="WP_282587798.1">
    <property type="nucleotide sequence ID" value="NZ_JAMOIM010000026.1"/>
</dbReference>
<evidence type="ECO:0000313" key="2">
    <source>
        <dbReference type="Proteomes" id="UP001165667"/>
    </source>
</evidence>
<proteinExistence type="predicted"/>
<reference evidence="1" key="1">
    <citation type="submission" date="2022-05" db="EMBL/GenBank/DDBJ databases">
        <authorList>
            <person name="Pankratov T."/>
        </authorList>
    </citation>
    <scope>NUCLEOTIDE SEQUENCE</scope>
    <source>
        <strain evidence="1">BP6-180914</strain>
    </source>
</reference>
<dbReference type="Proteomes" id="UP001165667">
    <property type="component" value="Unassembled WGS sequence"/>
</dbReference>
<organism evidence="1 2">
    <name type="scientific">Lichenifustis flavocetrariae</name>
    <dbReference type="NCBI Taxonomy" id="2949735"/>
    <lineage>
        <taxon>Bacteria</taxon>
        <taxon>Pseudomonadati</taxon>
        <taxon>Pseudomonadota</taxon>
        <taxon>Alphaproteobacteria</taxon>
        <taxon>Hyphomicrobiales</taxon>
        <taxon>Lichenihabitantaceae</taxon>
        <taxon>Lichenifustis</taxon>
    </lineage>
</organism>
<accession>A0AA42CQG3</accession>